<dbReference type="Proteomes" id="UP000026960">
    <property type="component" value="Chromosome 6"/>
</dbReference>
<dbReference type="SMART" id="SM00504">
    <property type="entry name" value="Ubox"/>
    <property type="match status" value="1"/>
</dbReference>
<reference evidence="5" key="2">
    <citation type="submission" date="2015-03" db="UniProtKB">
        <authorList>
            <consortium name="EnsemblPlants"/>
        </authorList>
    </citation>
    <scope>IDENTIFICATION</scope>
</reference>
<dbReference type="PaxDb" id="65489-OBART06G08790.1"/>
<keyword evidence="6" id="KW-1185">Reference proteome</keyword>
<dbReference type="GO" id="GO:0004842">
    <property type="term" value="F:ubiquitin-protein transferase activity"/>
    <property type="evidence" value="ECO:0007669"/>
    <property type="project" value="InterPro"/>
</dbReference>
<dbReference type="Gramene" id="OBART06G08790.1">
    <property type="protein sequence ID" value="OBART06G08790.1"/>
    <property type="gene ID" value="OBART06G08790"/>
</dbReference>
<dbReference type="FunFam" id="3.30.40.10:FF:000491">
    <property type="entry name" value="RING-type E3 ubiquitin transferase"/>
    <property type="match status" value="1"/>
</dbReference>
<reference evidence="5" key="1">
    <citation type="journal article" date="2009" name="Rice">
        <title>De Novo Next Generation Sequencing of Plant Genomes.</title>
        <authorList>
            <person name="Rounsley S."/>
            <person name="Marri P.R."/>
            <person name="Yu Y."/>
            <person name="He R."/>
            <person name="Sisneros N."/>
            <person name="Goicoechea J.L."/>
            <person name="Lee S.J."/>
            <person name="Angelova A."/>
            <person name="Kudrna D."/>
            <person name="Luo M."/>
            <person name="Affourtit J."/>
            <person name="Desany B."/>
            <person name="Knight J."/>
            <person name="Niazi F."/>
            <person name="Egholm M."/>
            <person name="Wing R.A."/>
        </authorList>
    </citation>
    <scope>NUCLEOTIDE SEQUENCE [LARGE SCALE GENOMIC DNA]</scope>
    <source>
        <strain evidence="5">cv. IRGC 105608</strain>
    </source>
</reference>
<evidence type="ECO:0000313" key="5">
    <source>
        <dbReference type="EnsemblPlants" id="OBART06G08790.1"/>
    </source>
</evidence>
<dbReference type="InterPro" id="IPR003613">
    <property type="entry name" value="Ubox_domain"/>
</dbReference>
<keyword evidence="2" id="KW-0808">Transferase</keyword>
<dbReference type="SUPFAM" id="SSF57850">
    <property type="entry name" value="RING/U-box"/>
    <property type="match status" value="1"/>
</dbReference>
<feature type="region of interest" description="Disordered" evidence="3">
    <location>
        <begin position="205"/>
        <end position="226"/>
    </location>
</feature>
<dbReference type="STRING" id="65489.A0A0D3GEP2"/>
<dbReference type="AlphaFoldDB" id="A0A0D3GEP2"/>
<dbReference type="EnsemblPlants" id="OBART06G08790.1">
    <property type="protein sequence ID" value="OBART06G08790.1"/>
    <property type="gene ID" value="OBART06G08790"/>
</dbReference>
<dbReference type="PANTHER" id="PTHR23315:SF339">
    <property type="entry name" value="U-BOX DOMAIN-CONTAINING PROTEIN 40"/>
    <property type="match status" value="1"/>
</dbReference>
<dbReference type="eggNOG" id="ENOG502QPJU">
    <property type="taxonomic scope" value="Eukaryota"/>
</dbReference>
<accession>A0A0D3GEP2</accession>
<evidence type="ECO:0000256" key="3">
    <source>
        <dbReference type="SAM" id="MobiDB-lite"/>
    </source>
</evidence>
<evidence type="ECO:0000259" key="4">
    <source>
        <dbReference type="PROSITE" id="PS51698"/>
    </source>
</evidence>
<dbReference type="HOGENOM" id="CLU_1066963_0_0_1"/>
<dbReference type="PROSITE" id="PS51698">
    <property type="entry name" value="U_BOX"/>
    <property type="match status" value="1"/>
</dbReference>
<dbReference type="UniPathway" id="UPA00143"/>
<name>A0A0D3GEP2_9ORYZ</name>
<dbReference type="Pfam" id="PF04564">
    <property type="entry name" value="U-box"/>
    <property type="match status" value="1"/>
</dbReference>
<proteinExistence type="predicted"/>
<dbReference type="Gene3D" id="3.30.40.10">
    <property type="entry name" value="Zinc/RING finger domain, C3HC4 (zinc finger)"/>
    <property type="match status" value="1"/>
</dbReference>
<organism evidence="5">
    <name type="scientific">Oryza barthii</name>
    <dbReference type="NCBI Taxonomy" id="65489"/>
    <lineage>
        <taxon>Eukaryota</taxon>
        <taxon>Viridiplantae</taxon>
        <taxon>Streptophyta</taxon>
        <taxon>Embryophyta</taxon>
        <taxon>Tracheophyta</taxon>
        <taxon>Spermatophyta</taxon>
        <taxon>Magnoliopsida</taxon>
        <taxon>Liliopsida</taxon>
        <taxon>Poales</taxon>
        <taxon>Poaceae</taxon>
        <taxon>BOP clade</taxon>
        <taxon>Oryzoideae</taxon>
        <taxon>Oryzeae</taxon>
        <taxon>Oryzinae</taxon>
        <taxon>Oryza</taxon>
    </lineage>
</organism>
<evidence type="ECO:0000313" key="6">
    <source>
        <dbReference type="Proteomes" id="UP000026960"/>
    </source>
</evidence>
<protein>
    <recommendedName>
        <fullName evidence="4">U-box domain-containing protein</fullName>
    </recommendedName>
</protein>
<dbReference type="InterPro" id="IPR013083">
    <property type="entry name" value="Znf_RING/FYVE/PHD"/>
</dbReference>
<dbReference type="GO" id="GO:0016567">
    <property type="term" value="P:protein ubiquitination"/>
    <property type="evidence" value="ECO:0007669"/>
    <property type="project" value="UniProtKB-UniPathway"/>
</dbReference>
<dbReference type="PANTHER" id="PTHR23315">
    <property type="entry name" value="U BOX DOMAIN-CONTAINING"/>
    <property type="match status" value="1"/>
</dbReference>
<evidence type="ECO:0000256" key="1">
    <source>
        <dbReference type="ARBA" id="ARBA00004906"/>
    </source>
</evidence>
<feature type="domain" description="U-box" evidence="4">
    <location>
        <begin position="8"/>
        <end position="86"/>
    </location>
</feature>
<sequence>MAGAAAAATPPEFVCPISGELMADPVIVPSGETFERGCVEACVALGFTPAALLPSVDLAASPPPALIPNANLRKAISSYCDRVGLPRPLAVSPEEARSIVRRLMAVREPGRAGGVNGERFESSSSSSPEFAALGLTLEEAVLVRLLDDEPSRQEGALEALKQMLRGGENGVRRALCTPRLLDGLRRLMGSGHEGVSFPRRLVEHAHGAPPRSNTTALDRLRQAPNG</sequence>
<evidence type="ECO:0000256" key="2">
    <source>
        <dbReference type="ARBA" id="ARBA00022679"/>
    </source>
</evidence>
<comment type="pathway">
    <text evidence="1">Protein modification; protein ubiquitination.</text>
</comment>